<dbReference type="InterPro" id="IPR045063">
    <property type="entry name" value="Dynamin_N"/>
</dbReference>
<dbReference type="AlphaFoldDB" id="A0A8J9T558"/>
<dbReference type="Gene3D" id="3.40.50.300">
    <property type="entry name" value="P-loop containing nucleotide triphosphate hydrolases"/>
    <property type="match status" value="1"/>
</dbReference>
<proteinExistence type="predicted"/>
<organism evidence="2">
    <name type="scientific">Phaeodactylum tricornutum</name>
    <name type="common">Diatom</name>
    <dbReference type="NCBI Taxonomy" id="2850"/>
    <lineage>
        <taxon>Eukaryota</taxon>
        <taxon>Sar</taxon>
        <taxon>Stramenopiles</taxon>
        <taxon>Ochrophyta</taxon>
        <taxon>Bacillariophyta</taxon>
        <taxon>Bacillariophyceae</taxon>
        <taxon>Bacillariophycidae</taxon>
        <taxon>Naviculales</taxon>
        <taxon>Phaeodactylaceae</taxon>
        <taxon>Phaeodactylum</taxon>
    </lineage>
</organism>
<dbReference type="SUPFAM" id="SSF52540">
    <property type="entry name" value="P-loop containing nucleoside triphosphate hydrolases"/>
    <property type="match status" value="1"/>
</dbReference>
<protein>
    <recommendedName>
        <fullName evidence="1">Dynamin N-terminal domain-containing protein</fullName>
    </recommendedName>
</protein>
<dbReference type="PANTHER" id="PTHR43681">
    <property type="entry name" value="TRANSMEMBRANE GTPASE FZO"/>
    <property type="match status" value="1"/>
</dbReference>
<dbReference type="Pfam" id="PF00350">
    <property type="entry name" value="Dynamin_N"/>
    <property type="match status" value="1"/>
</dbReference>
<evidence type="ECO:0000313" key="2">
    <source>
        <dbReference type="EMBL" id="CAG9283052.1"/>
    </source>
</evidence>
<feature type="non-terminal residue" evidence="2">
    <location>
        <position position="1"/>
    </location>
</feature>
<name>A0A8J9T558_PHATR</name>
<evidence type="ECO:0000259" key="1">
    <source>
        <dbReference type="Pfam" id="PF00350"/>
    </source>
</evidence>
<dbReference type="InterPro" id="IPR027417">
    <property type="entry name" value="P-loop_NTPase"/>
</dbReference>
<sequence length="204" mass="22439">PFVLLVGNHSSGKSSFINYVLGRKVQTAGVAPTDDSFTIIAPGPADRDQDGPALVGDPDLGFSQLRQFGPTLMHHTALKIRSDIDSNFIMVDSPGMIDAPANYSGMLTKDARVMDRGYDFTGVVRWFADRADIVCLFFDPDKPGTTGETLSILLHALSGMDHKLLIVLNKADQFQKIHDFARAYGSLCWNLSKVIPRKDLPRIF</sequence>
<reference evidence="2" key="1">
    <citation type="submission" date="2022-02" db="EMBL/GenBank/DDBJ databases">
        <authorList>
            <person name="Giguere J D."/>
        </authorList>
    </citation>
    <scope>NUCLEOTIDE SEQUENCE</scope>
    <source>
        <strain evidence="2">CCAP 1055/1</strain>
    </source>
</reference>
<dbReference type="InterPro" id="IPR051943">
    <property type="entry name" value="TRAFAC_Dynamin-like_GTPase"/>
</dbReference>
<gene>
    <name evidence="2" type="ORF">PTTT1_LOCUS21550</name>
</gene>
<feature type="domain" description="Dynamin N-terminal" evidence="1">
    <location>
        <begin position="3"/>
        <end position="170"/>
    </location>
</feature>
<accession>A0A8J9T558</accession>
<dbReference type="Proteomes" id="UP000836788">
    <property type="component" value="Chromosome 18"/>
</dbReference>
<dbReference type="EMBL" id="OU594959">
    <property type="protein sequence ID" value="CAG9283052.1"/>
    <property type="molecule type" value="Genomic_DNA"/>
</dbReference>
<feature type="non-terminal residue" evidence="2">
    <location>
        <position position="204"/>
    </location>
</feature>
<dbReference type="PANTHER" id="PTHR43681:SF1">
    <property type="entry name" value="SARCALUMENIN"/>
    <property type="match status" value="1"/>
</dbReference>